<dbReference type="InterPro" id="IPR027417">
    <property type="entry name" value="P-loop_NTPase"/>
</dbReference>
<proteinExistence type="inferred from homology"/>
<dbReference type="STRING" id="1298851.TST_1549"/>
<dbReference type="HAMAP" id="MF_00028">
    <property type="entry name" value="CobQ"/>
    <property type="match status" value="1"/>
</dbReference>
<dbReference type="InterPro" id="IPR033949">
    <property type="entry name" value="CobQ_GATase1"/>
</dbReference>
<organism evidence="7 8">
    <name type="scientific">Thermosulfidibacter takaii (strain DSM 17441 / JCM 13301 / NBRC 103674 / ABI70S6)</name>
    <dbReference type="NCBI Taxonomy" id="1298851"/>
    <lineage>
        <taxon>Bacteria</taxon>
        <taxon>Pseudomonadati</taxon>
        <taxon>Thermosulfidibacterota</taxon>
        <taxon>Thermosulfidibacteria</taxon>
        <taxon>Thermosulfidibacterales</taxon>
        <taxon>Thermosulfidibacteraceae</taxon>
    </lineage>
</organism>
<dbReference type="NCBIfam" id="NF001989">
    <property type="entry name" value="PRK00784.1"/>
    <property type="match status" value="1"/>
</dbReference>
<dbReference type="Proteomes" id="UP000063234">
    <property type="component" value="Chromosome"/>
</dbReference>
<evidence type="ECO:0000259" key="5">
    <source>
        <dbReference type="Pfam" id="PF01656"/>
    </source>
</evidence>
<dbReference type="GO" id="GO:0016874">
    <property type="term" value="F:ligase activity"/>
    <property type="evidence" value="ECO:0007669"/>
    <property type="project" value="UniProtKB-KW"/>
</dbReference>
<dbReference type="CDD" id="cd01750">
    <property type="entry name" value="GATase1_CobQ"/>
    <property type="match status" value="1"/>
</dbReference>
<dbReference type="GO" id="GO:0015420">
    <property type="term" value="F:ABC-type vitamin B12 transporter activity"/>
    <property type="evidence" value="ECO:0007669"/>
    <property type="project" value="UniProtKB-UniRule"/>
</dbReference>
<sequence length="477" mass="53263">MRGKLLVILGTSSGAGKSFVTTAICAFYKRWGLKVAPFKAQNMSLNAVAALDGEMAWAQFVQALACGQEPTVKFNPVLLKPVGNAKSEVIVLGKSKGYVESFQFDDYRRAVKPFAYEVLSDLLEEYDVVVVEGAGSPVEINIKEHDFSNIAISTHFKAPALLVADIDRGGVFAQIVGTYELLSEEERRFLKGIIINRFRGYEEILRPGIDFIEDRLKVPVLAVLPYLENVLPPEDSLDVRGKPGRPLIGVVRYPKMSNFSDFVPFFVEKVGIKFCTSPEELEDVDAIILPGSRTVLSDLRWLKQKGIDQKILEKARLVPVIGICGGYHMLGRELFDPYGKEGGGKEEGLGLLSIKVFYEGEKKVEKVGAILCQDLWGIKGGIKGYLMHSGKVDVKEGEWLFRIGDNFDGCVNRNIIGTHLHNLFWNDGLRSEFIRYLKGKPTGKSYLQELNKVFNNLAELIENYPKLMQFLKQIVSN</sequence>
<evidence type="ECO:0000313" key="7">
    <source>
        <dbReference type="EMBL" id="BAT72335.1"/>
    </source>
</evidence>
<dbReference type="EMBL" id="AP013035">
    <property type="protein sequence ID" value="BAT72335.1"/>
    <property type="molecule type" value="Genomic_DNA"/>
</dbReference>
<dbReference type="InterPro" id="IPR004459">
    <property type="entry name" value="CobQ_synth"/>
</dbReference>
<dbReference type="UniPathway" id="UPA00148"/>
<evidence type="ECO:0000256" key="4">
    <source>
        <dbReference type="HAMAP-Rule" id="MF_00028"/>
    </source>
</evidence>
<dbReference type="InterPro" id="IPR029062">
    <property type="entry name" value="Class_I_gatase-like"/>
</dbReference>
<comment type="pathway">
    <text evidence="1 4">Cofactor biosynthesis; adenosylcobalamin biosynthesis.</text>
</comment>
<dbReference type="Pfam" id="PF07685">
    <property type="entry name" value="GATase_3"/>
    <property type="match status" value="1"/>
</dbReference>
<keyword evidence="7" id="KW-0436">Ligase</keyword>
<dbReference type="InterPro" id="IPR011698">
    <property type="entry name" value="GATase_3"/>
</dbReference>
<dbReference type="PROSITE" id="PS51274">
    <property type="entry name" value="GATASE_COBBQ"/>
    <property type="match status" value="1"/>
</dbReference>
<dbReference type="RefSeq" id="WP_068550414.1">
    <property type="nucleotide sequence ID" value="NZ_AP013035.1"/>
</dbReference>
<dbReference type="SUPFAM" id="SSF52317">
    <property type="entry name" value="Class I glutamine amidotransferase-like"/>
    <property type="match status" value="1"/>
</dbReference>
<gene>
    <name evidence="4 7" type="primary">cobQ</name>
    <name evidence="7" type="ORF">TST_1549</name>
</gene>
<dbReference type="Gene3D" id="3.40.50.300">
    <property type="entry name" value="P-loop containing nucleotide triphosphate hydrolases"/>
    <property type="match status" value="1"/>
</dbReference>
<comment type="similarity">
    <text evidence="4">Belongs to the CobB/CobQ family. CobQ subfamily.</text>
</comment>
<reference evidence="8" key="1">
    <citation type="journal article" date="2018" name="Science">
        <title>A primordial and reversible TCA cycle in a facultatively chemolithoautotrophic thermophile.</title>
        <authorList>
            <person name="Nunoura T."/>
            <person name="Chikaraishi Y."/>
            <person name="Izaki R."/>
            <person name="Suwa T."/>
            <person name="Sato T."/>
            <person name="Harada T."/>
            <person name="Mori K."/>
            <person name="Kato Y."/>
            <person name="Miyazaki M."/>
            <person name="Shimamura S."/>
            <person name="Yanagawa K."/>
            <person name="Shuto A."/>
            <person name="Ohkouchi N."/>
            <person name="Fujita N."/>
            <person name="Takaki Y."/>
            <person name="Atomi H."/>
            <person name="Takai K."/>
        </authorList>
    </citation>
    <scope>NUCLEOTIDE SEQUENCE [LARGE SCALE GENOMIC DNA]</scope>
    <source>
        <strain evidence="8">DSM 17441 / JCM 13301 / NBRC 103674 / ABI70S6</strain>
    </source>
</reference>
<dbReference type="SUPFAM" id="SSF52540">
    <property type="entry name" value="P-loop containing nucleoside triphosphate hydrolases"/>
    <property type="match status" value="1"/>
</dbReference>
<dbReference type="AlphaFoldDB" id="A0A0S3QVI3"/>
<dbReference type="InterPro" id="IPR002586">
    <property type="entry name" value="CobQ/CobB/MinD/ParA_Nub-bd_dom"/>
</dbReference>
<feature type="domain" description="CobB/CobQ-like glutamine amidotransferase" evidence="6">
    <location>
        <begin position="248"/>
        <end position="427"/>
    </location>
</feature>
<keyword evidence="8" id="KW-1185">Reference proteome</keyword>
<evidence type="ECO:0000256" key="2">
    <source>
        <dbReference type="ARBA" id="ARBA00022573"/>
    </source>
</evidence>
<dbReference type="GO" id="GO:0009236">
    <property type="term" value="P:cobalamin biosynthetic process"/>
    <property type="evidence" value="ECO:0007669"/>
    <property type="project" value="UniProtKB-UniRule"/>
</dbReference>
<dbReference type="PROSITE" id="PS51273">
    <property type="entry name" value="GATASE_TYPE_1"/>
    <property type="match status" value="1"/>
</dbReference>
<dbReference type="NCBIfam" id="TIGR00313">
    <property type="entry name" value="cobQ"/>
    <property type="match status" value="1"/>
</dbReference>
<evidence type="ECO:0000256" key="3">
    <source>
        <dbReference type="ARBA" id="ARBA00022962"/>
    </source>
</evidence>
<evidence type="ECO:0000256" key="1">
    <source>
        <dbReference type="ARBA" id="ARBA00004953"/>
    </source>
</evidence>
<protein>
    <recommendedName>
        <fullName evidence="4">Cobyric acid synthase</fullName>
    </recommendedName>
</protein>
<dbReference type="PANTHER" id="PTHR21343:SF1">
    <property type="entry name" value="COBYRIC ACID SYNTHASE"/>
    <property type="match status" value="1"/>
</dbReference>
<evidence type="ECO:0000259" key="6">
    <source>
        <dbReference type="Pfam" id="PF07685"/>
    </source>
</evidence>
<dbReference type="OrthoDB" id="9808302at2"/>
<feature type="active site" evidence="4">
    <location>
        <position position="421"/>
    </location>
</feature>
<dbReference type="PATRIC" id="fig|1298851.3.peg.1622"/>
<name>A0A0S3QVI3_THET7</name>
<evidence type="ECO:0000313" key="8">
    <source>
        <dbReference type="Proteomes" id="UP000063234"/>
    </source>
</evidence>
<feature type="domain" description="CobQ/CobB/MinD/ParA nucleotide binding" evidence="5">
    <location>
        <begin position="6"/>
        <end position="230"/>
    </location>
</feature>
<keyword evidence="2 4" id="KW-0169">Cobalamin biosynthesis</keyword>
<comment type="function">
    <text evidence="4">Catalyzes amidations at positions B, D, E, and G on adenosylcobyrinic A,C-diamide. NH(2) groups are provided by glutamine, and one molecule of ATP is hydrogenolyzed for each amidation.</text>
</comment>
<dbReference type="Pfam" id="PF01656">
    <property type="entry name" value="CbiA"/>
    <property type="match status" value="1"/>
</dbReference>
<dbReference type="Gene3D" id="3.40.50.880">
    <property type="match status" value="1"/>
</dbReference>
<feature type="active site" description="Nucleophile" evidence="4">
    <location>
        <position position="324"/>
    </location>
</feature>
<dbReference type="PANTHER" id="PTHR21343">
    <property type="entry name" value="DETHIOBIOTIN SYNTHETASE"/>
    <property type="match status" value="1"/>
</dbReference>
<dbReference type="KEGG" id="ttk:TST_1549"/>
<accession>A0A0S3QVI3</accession>
<keyword evidence="3 4" id="KW-0315">Glutamine amidotransferase</keyword>